<dbReference type="EMBL" id="LCBL01000005">
    <property type="protein sequence ID" value="KKS08737.1"/>
    <property type="molecule type" value="Genomic_DNA"/>
</dbReference>
<dbReference type="InterPro" id="IPR011411">
    <property type="entry name" value="MazG-related_YvdC"/>
</dbReference>
<organism evidence="2 3">
    <name type="scientific">candidate division CPR2 bacterium GW2011_GWC1_41_48</name>
    <dbReference type="NCBI Taxonomy" id="1618344"/>
    <lineage>
        <taxon>Bacteria</taxon>
        <taxon>Bacteria division CPR2</taxon>
    </lineage>
</organism>
<gene>
    <name evidence="2" type="ORF">UU65_C0005G0048</name>
</gene>
<dbReference type="GO" id="GO:0016787">
    <property type="term" value="F:hydrolase activity"/>
    <property type="evidence" value="ECO:0007669"/>
    <property type="project" value="UniProtKB-KW"/>
</dbReference>
<dbReference type="Proteomes" id="UP000033869">
    <property type="component" value="Unassembled WGS sequence"/>
</dbReference>
<dbReference type="Pfam" id="PF03819">
    <property type="entry name" value="MazG"/>
    <property type="match status" value="1"/>
</dbReference>
<keyword evidence="2" id="KW-0378">Hydrolase</keyword>
<dbReference type="PANTHER" id="PTHR42702">
    <property type="entry name" value="NUCLEOTIDE PYROPHOSPHOHYDROLASE"/>
    <property type="match status" value="1"/>
</dbReference>
<evidence type="ECO:0000313" key="3">
    <source>
        <dbReference type="Proteomes" id="UP000033869"/>
    </source>
</evidence>
<evidence type="ECO:0000313" key="2">
    <source>
        <dbReference type="EMBL" id="KKS08737.1"/>
    </source>
</evidence>
<dbReference type="SUPFAM" id="SSF101386">
    <property type="entry name" value="all-alpha NTP pyrophosphatases"/>
    <property type="match status" value="1"/>
</dbReference>
<sequence>MSKSVSEINEKSSISELQKYVKEVNIKRGFSDETPQEKMLLMVEEIGELAKASRKQSGIKIDSSKNNFSKIEHEMADILSYLLDLANKLNIDLFTAFREKEVENSKRVWDSAKR</sequence>
<dbReference type="PANTHER" id="PTHR42702:SF1">
    <property type="entry name" value="REGULATORY PROTEIN FOR BETA-LACTAMASE"/>
    <property type="match status" value="1"/>
</dbReference>
<dbReference type="PIRSF" id="PIRSF036521">
    <property type="entry name" value="UCP036521_pph"/>
    <property type="match status" value="1"/>
</dbReference>
<feature type="domain" description="NTP pyrophosphohydrolase MazG-like" evidence="1">
    <location>
        <begin position="34"/>
        <end position="98"/>
    </location>
</feature>
<dbReference type="Gene3D" id="1.10.287.1080">
    <property type="entry name" value="MazG-like"/>
    <property type="match status" value="1"/>
</dbReference>
<protein>
    <submittedName>
        <fullName evidence="2">MazG nucleotide pyrophosphohydrolase domain-containing protein</fullName>
    </submittedName>
</protein>
<dbReference type="InterPro" id="IPR004518">
    <property type="entry name" value="MazG-like_dom"/>
</dbReference>
<reference evidence="2 3" key="1">
    <citation type="journal article" date="2015" name="Nature">
        <title>rRNA introns, odd ribosomes, and small enigmatic genomes across a large radiation of phyla.</title>
        <authorList>
            <person name="Brown C.T."/>
            <person name="Hug L.A."/>
            <person name="Thomas B.C."/>
            <person name="Sharon I."/>
            <person name="Castelle C.J."/>
            <person name="Singh A."/>
            <person name="Wilkins M.J."/>
            <person name="Williams K.H."/>
            <person name="Banfield J.F."/>
        </authorList>
    </citation>
    <scope>NUCLEOTIDE SEQUENCE [LARGE SCALE GENOMIC DNA]</scope>
</reference>
<dbReference type="AlphaFoldDB" id="A0A0G0W9K4"/>
<comment type="caution">
    <text evidence="2">The sequence shown here is derived from an EMBL/GenBank/DDBJ whole genome shotgun (WGS) entry which is preliminary data.</text>
</comment>
<evidence type="ECO:0000259" key="1">
    <source>
        <dbReference type="Pfam" id="PF03819"/>
    </source>
</evidence>
<name>A0A0G0W9K4_UNCC2</name>
<proteinExistence type="predicted"/>
<accession>A0A0G0W9K4</accession>